<dbReference type="InterPro" id="IPR001296">
    <property type="entry name" value="Glyco_trans_1"/>
</dbReference>
<protein>
    <submittedName>
        <fullName evidence="6">Glycosyltransferase family 4 protein</fullName>
    </submittedName>
</protein>
<dbReference type="PANTHER" id="PTHR12526:SF640">
    <property type="entry name" value="COLANIC ACID BIOSYNTHESIS GLYCOSYLTRANSFERASE WCAL-RELATED"/>
    <property type="match status" value="1"/>
</dbReference>
<comment type="similarity">
    <text evidence="1">Belongs to the glycosyltransferase group 1 family. Glycosyltransferase 4 subfamily.</text>
</comment>
<proteinExistence type="inferred from homology"/>
<dbReference type="GO" id="GO:0016757">
    <property type="term" value="F:glycosyltransferase activity"/>
    <property type="evidence" value="ECO:0007669"/>
    <property type="project" value="UniProtKB-KW"/>
</dbReference>
<feature type="domain" description="Glycosyl transferase family 1" evidence="4">
    <location>
        <begin position="251"/>
        <end position="401"/>
    </location>
</feature>
<dbReference type="RefSeq" id="WP_147122208.1">
    <property type="nucleotide sequence ID" value="NZ_VOPY01000001.1"/>
</dbReference>
<keyword evidence="7" id="KW-1185">Reference proteome</keyword>
<dbReference type="AlphaFoldDB" id="A0A5C6UQ11"/>
<dbReference type="EMBL" id="VOPY01000001">
    <property type="protein sequence ID" value="TXC74246.1"/>
    <property type="molecule type" value="Genomic_DNA"/>
</dbReference>
<evidence type="ECO:0000256" key="2">
    <source>
        <dbReference type="ARBA" id="ARBA00022676"/>
    </source>
</evidence>
<dbReference type="Proteomes" id="UP000321129">
    <property type="component" value="Unassembled WGS sequence"/>
</dbReference>
<accession>A0A5C6UQ11</accession>
<evidence type="ECO:0000313" key="7">
    <source>
        <dbReference type="Proteomes" id="UP000321129"/>
    </source>
</evidence>
<feature type="domain" description="Glycosyltransferase subfamily 4-like N-terminal" evidence="5">
    <location>
        <begin position="113"/>
        <end position="221"/>
    </location>
</feature>
<organism evidence="6 7">
    <name type="scientific">Flavisphingopyxis soli</name>
    <dbReference type="NCBI Taxonomy" id="2601267"/>
    <lineage>
        <taxon>Bacteria</taxon>
        <taxon>Pseudomonadati</taxon>
        <taxon>Pseudomonadota</taxon>
        <taxon>Alphaproteobacteria</taxon>
        <taxon>Sphingomonadales</taxon>
        <taxon>Sphingopyxidaceae</taxon>
        <taxon>Flavisphingopyxis</taxon>
    </lineage>
</organism>
<dbReference type="InterPro" id="IPR028098">
    <property type="entry name" value="Glyco_trans_4-like_N"/>
</dbReference>
<dbReference type="SUPFAM" id="SSF53756">
    <property type="entry name" value="UDP-Glycosyltransferase/glycogen phosphorylase"/>
    <property type="match status" value="1"/>
</dbReference>
<dbReference type="Gene3D" id="3.40.50.2000">
    <property type="entry name" value="Glycogen Phosphorylase B"/>
    <property type="match status" value="2"/>
</dbReference>
<dbReference type="OrthoDB" id="9790710at2"/>
<evidence type="ECO:0000256" key="1">
    <source>
        <dbReference type="ARBA" id="ARBA00009481"/>
    </source>
</evidence>
<dbReference type="Pfam" id="PF13579">
    <property type="entry name" value="Glyco_trans_4_4"/>
    <property type="match status" value="1"/>
</dbReference>
<evidence type="ECO:0000259" key="5">
    <source>
        <dbReference type="Pfam" id="PF13579"/>
    </source>
</evidence>
<reference evidence="6 7" key="1">
    <citation type="submission" date="2019-08" db="EMBL/GenBank/DDBJ databases">
        <title>Sphingorhabdus soil sp. nov., isolated from arctic soil.</title>
        <authorList>
            <person name="Liu Y."/>
        </authorList>
    </citation>
    <scope>NUCLEOTIDE SEQUENCE [LARGE SCALE GENOMIC DNA]</scope>
    <source>
        <strain evidence="6 7">D-2Q-5-6</strain>
    </source>
</reference>
<dbReference type="PANTHER" id="PTHR12526">
    <property type="entry name" value="GLYCOSYLTRANSFERASE"/>
    <property type="match status" value="1"/>
</dbReference>
<dbReference type="Pfam" id="PF00534">
    <property type="entry name" value="Glycos_transf_1"/>
    <property type="match status" value="1"/>
</dbReference>
<gene>
    <name evidence="6" type="ORF">FSZ31_05955</name>
</gene>
<comment type="caution">
    <text evidence="6">The sequence shown here is derived from an EMBL/GenBank/DDBJ whole genome shotgun (WGS) entry which is preliminary data.</text>
</comment>
<evidence type="ECO:0000313" key="6">
    <source>
        <dbReference type="EMBL" id="TXC74246.1"/>
    </source>
</evidence>
<keyword evidence="3 6" id="KW-0808">Transferase</keyword>
<evidence type="ECO:0000259" key="4">
    <source>
        <dbReference type="Pfam" id="PF00534"/>
    </source>
</evidence>
<evidence type="ECO:0000256" key="3">
    <source>
        <dbReference type="ARBA" id="ARBA00022679"/>
    </source>
</evidence>
<sequence length="434" mass="48398">MANFPTDNDPGAAVFGPRMLVFDSAYTYEILIHRKIEILVTGKGLNGYFNHIWTCHPVASLLVDETMAERFGRPQFYELAPSHTMIEGRIGRFAALRRFQNINFLLAQIDLFVVLWRLIGRERIDIVRSEDPHYNGLCAWLMSRLRRLPLMVGVWGNPGAVRKVTGRPLMPRIFRKVAVEEAVERFVLRRADQIIVQNANNGEFVTDCGVKDDRIAIFRLGNALHEDHFSVPESRTGGAEALAEFGITGHDTLAVLSRLEPLKLVDHVVSAVALLKQRGRPVTAILVGDGVGRDDLEELANRLEIADRIVFAGNRDQQWIARVVAHVSMVVSPLTGRALGEAALGGAPLVAYDIDWHGEIVETGKTGELVEYLNIEKLADAIERLLDNPDMARRYGDAVRDRAMAMLDPKTADRDQAALYDQLLGRKPLGSGQR</sequence>
<keyword evidence="2" id="KW-0328">Glycosyltransferase</keyword>
<name>A0A5C6UQ11_9SPHN</name>